<keyword evidence="4 8" id="KW-0378">Hydrolase</keyword>
<dbReference type="Pfam" id="PF09286">
    <property type="entry name" value="Pro-kuma_activ"/>
    <property type="match status" value="1"/>
</dbReference>
<dbReference type="Gene3D" id="2.130.10.130">
    <property type="entry name" value="Integrin alpha, N-terminal"/>
    <property type="match status" value="1"/>
</dbReference>
<evidence type="ECO:0000313" key="11">
    <source>
        <dbReference type="EMBL" id="MFK2930562.1"/>
    </source>
</evidence>
<dbReference type="InterPro" id="IPR030400">
    <property type="entry name" value="Sedolisin_dom"/>
</dbReference>
<dbReference type="Pfam" id="PF00082">
    <property type="entry name" value="Peptidase_S8"/>
    <property type="match status" value="1"/>
</dbReference>
<keyword evidence="5 8" id="KW-0720">Serine protease</keyword>
<feature type="binding site" evidence="8">
    <location>
        <position position="702"/>
    </location>
    <ligand>
        <name>Ca(2+)</name>
        <dbReference type="ChEBI" id="CHEBI:29108"/>
    </ligand>
</feature>
<dbReference type="Pfam" id="PF01839">
    <property type="entry name" value="FG-GAP"/>
    <property type="match status" value="1"/>
</dbReference>
<feature type="binding site" evidence="8">
    <location>
        <position position="704"/>
    </location>
    <ligand>
        <name>Ca(2+)</name>
        <dbReference type="ChEBI" id="CHEBI:29108"/>
    </ligand>
</feature>
<dbReference type="SUPFAM" id="SSF69318">
    <property type="entry name" value="Integrin alpha N-terminal domain"/>
    <property type="match status" value="1"/>
</dbReference>
<dbReference type="PROSITE" id="PS51695">
    <property type="entry name" value="SEDOLISIN"/>
    <property type="match status" value="1"/>
</dbReference>
<keyword evidence="12" id="KW-1185">Reference proteome</keyword>
<comment type="caution">
    <text evidence="11">The sequence shown here is derived from an EMBL/GenBank/DDBJ whole genome shotgun (WGS) entry which is preliminary data.</text>
</comment>
<protein>
    <submittedName>
        <fullName evidence="11">VCBS repeat-containing protein</fullName>
    </submittedName>
</protein>
<dbReference type="CDD" id="cd11377">
    <property type="entry name" value="Pro-peptidase_S53"/>
    <property type="match status" value="1"/>
</dbReference>
<comment type="cofactor">
    <cofactor evidence="8">
        <name>Ca(2+)</name>
        <dbReference type="ChEBI" id="CHEBI:29108"/>
    </cofactor>
    <text evidence="8">Binds 1 Ca(2+) ion per subunit.</text>
</comment>
<dbReference type="PROSITE" id="PS00138">
    <property type="entry name" value="SUBTILASE_SER"/>
    <property type="match status" value="1"/>
</dbReference>
<dbReference type="SMART" id="SM00944">
    <property type="entry name" value="Pro-kuma_activ"/>
    <property type="match status" value="1"/>
</dbReference>
<evidence type="ECO:0000256" key="4">
    <source>
        <dbReference type="ARBA" id="ARBA00022801"/>
    </source>
</evidence>
<name>A0ABW8KEJ7_9GAMM</name>
<feature type="signal peptide" evidence="9">
    <location>
        <begin position="1"/>
        <end position="27"/>
    </location>
</feature>
<evidence type="ECO:0000256" key="7">
    <source>
        <dbReference type="ARBA" id="ARBA00023145"/>
    </source>
</evidence>
<dbReference type="InterPro" id="IPR015366">
    <property type="entry name" value="S53_propep"/>
</dbReference>
<evidence type="ECO:0000259" key="10">
    <source>
        <dbReference type="PROSITE" id="PS51695"/>
    </source>
</evidence>
<evidence type="ECO:0000256" key="5">
    <source>
        <dbReference type="ARBA" id="ARBA00022825"/>
    </source>
</evidence>
<keyword evidence="1 8" id="KW-0645">Protease</keyword>
<dbReference type="InterPro" id="IPR023828">
    <property type="entry name" value="Peptidase_S8_Ser-AS"/>
</dbReference>
<keyword evidence="7" id="KW-0865">Zymogen</keyword>
<evidence type="ECO:0000256" key="8">
    <source>
        <dbReference type="PROSITE-ProRule" id="PRU01032"/>
    </source>
</evidence>
<dbReference type="SUPFAM" id="SSF52743">
    <property type="entry name" value="Subtilisin-like"/>
    <property type="match status" value="1"/>
</dbReference>
<evidence type="ECO:0000313" key="12">
    <source>
        <dbReference type="Proteomes" id="UP001620397"/>
    </source>
</evidence>
<organism evidence="11 12">
    <name type="scientific">Dyella agri</name>
    <dbReference type="NCBI Taxonomy" id="1926869"/>
    <lineage>
        <taxon>Bacteria</taxon>
        <taxon>Pseudomonadati</taxon>
        <taxon>Pseudomonadota</taxon>
        <taxon>Gammaproteobacteria</taxon>
        <taxon>Lysobacterales</taxon>
        <taxon>Rhodanobacteraceae</taxon>
        <taxon>Dyella</taxon>
    </lineage>
</organism>
<reference evidence="11 12" key="1">
    <citation type="submission" date="2020-10" db="EMBL/GenBank/DDBJ databases">
        <title>Phylogeny of dyella-like bacteria.</title>
        <authorList>
            <person name="Fu J."/>
        </authorList>
    </citation>
    <scope>NUCLEOTIDE SEQUENCE [LARGE SCALE GENOMIC DNA]</scope>
    <source>
        <strain evidence="11 12">DKC-1</strain>
    </source>
</reference>
<dbReference type="CDD" id="cd04056">
    <property type="entry name" value="Peptidases_S53"/>
    <property type="match status" value="1"/>
</dbReference>
<keyword evidence="2 8" id="KW-0479">Metal-binding</keyword>
<feature type="domain" description="Peptidase S53" evidence="10">
    <location>
        <begin position="250"/>
        <end position="724"/>
    </location>
</feature>
<dbReference type="InterPro" id="IPR000209">
    <property type="entry name" value="Peptidase_S8/S53_dom"/>
</dbReference>
<feature type="active site" description="Charge relay system" evidence="8">
    <location>
        <position position="598"/>
    </location>
</feature>
<keyword evidence="3 9" id="KW-0732">Signal</keyword>
<evidence type="ECO:0000256" key="2">
    <source>
        <dbReference type="ARBA" id="ARBA00022723"/>
    </source>
</evidence>
<sequence>MSIDRYRPWLAGMAVVLAGSLGQGAHAATATQLNGAAPATPLLDASKINASQLTTLKGTVSLHAITSTDLGPMAQTKVIPSMTLLLKRGAEQQKHFDAYLASLNVPSSPNFHKWLTAKQVGEQFGPSDQDVATVEKWLESQGLGVKLVTPDKMMIRFSGSVTAVQRAFSTSIHQYVGDDGRVRFANATEQKLPTALTPVVAGVASMTNFFPTPQVKNIHAVKRDSKGHWVAVDGKSSDFNFQFNGQVDFDVVPADFDTIYNVNSLWSQNTPVRGSGQTVAVLERTDVQDADVATFRQTFLPPDAQGMFTQVHPALYVGDTSCADPGTNGDEGEAALDAEWAGAAAPDANVVLASCADTGSDFGPFLAAQNLIFQPAPPAIMSLSYGECEVISAAVGDRNEAAYLWSTAAAEGVTVFVSSGDAGSAGCDQNQPAASFGIAVNGMGNTPYNVSVGGTDFDDLGNQSKYWAPGNGNLGVSAMSYIPEQPWNSSCASSKLYPLLGYSDPNTACNTSPGNNLLNTAAGSGGPSYSWPQPSWQTGVAGMPQTQRRMIPDVSLFAASGIYGHALIFCMSDQSEGGTACNYLNPTDAVYNSAGGTSFAAPAMAGIQALINQKSGVSQGNMAPVLYDLGRKQYGSVGSPTGTCGNDGSGVNCVFHDITVGDIDVPCYAGTADCYSKGNDSYGALSNGGAMTLAPAWKAGYGYDYATGLGSVNVEHLVNAVAMLDARGQAVPTWNFMGLDDSGNTGGFSGRSNVILIDSANGNSTILAMNGGTVVVSVATDSPVFTPGDQLDGVPADVGKFVMAGQPVLETDNATTNTATLEIYGGTGWQTFKFPHPAGWTLVGSGVVDATNVSKEIWRNNSTGQLGFWQVSCGGFYILGHKHAFCGRNVESTIDATAGYTPRLADLNGDGYVDIVWTGPNNDIYYWINDGTGNFTKTYGGTYAAGWELEGAGRIAGSGQTDLIWFNPSTSQLGWWVMNGTQVQDRETRNVTSGYTIASIEDFDGDGLADILWTNSQGDAYVWQGTGGAFVPQHLADGLGNVYTIPAGYVVQKSRLQGVKAMPAQTTGPVIP</sequence>
<dbReference type="Proteomes" id="UP001620397">
    <property type="component" value="Unassembled WGS sequence"/>
</dbReference>
<evidence type="ECO:0000256" key="9">
    <source>
        <dbReference type="SAM" id="SignalP"/>
    </source>
</evidence>
<dbReference type="Gene3D" id="3.40.50.200">
    <property type="entry name" value="Peptidase S8/S53 domain"/>
    <property type="match status" value="1"/>
</dbReference>
<accession>A0ABW8KEJ7</accession>
<evidence type="ECO:0000256" key="6">
    <source>
        <dbReference type="ARBA" id="ARBA00022837"/>
    </source>
</evidence>
<dbReference type="Pfam" id="PF13517">
    <property type="entry name" value="FG-GAP_3"/>
    <property type="match status" value="1"/>
</dbReference>
<dbReference type="SUPFAM" id="SSF54897">
    <property type="entry name" value="Protease propeptides/inhibitors"/>
    <property type="match status" value="1"/>
</dbReference>
<dbReference type="RefSeq" id="WP_404537577.1">
    <property type="nucleotide sequence ID" value="NZ_JADIKL010000003.1"/>
</dbReference>
<gene>
    <name evidence="11" type="ORF">ISP14_07135</name>
</gene>
<feature type="active site" description="Charge relay system" evidence="8">
    <location>
        <position position="337"/>
    </location>
</feature>
<proteinExistence type="predicted"/>
<dbReference type="PANTHER" id="PTHR14218:SF15">
    <property type="entry name" value="TRIPEPTIDYL-PEPTIDASE 1"/>
    <property type="match status" value="1"/>
</dbReference>
<dbReference type="InterPro" id="IPR050819">
    <property type="entry name" value="Tripeptidyl-peptidase_I"/>
</dbReference>
<dbReference type="InterPro" id="IPR028994">
    <property type="entry name" value="Integrin_alpha_N"/>
</dbReference>
<evidence type="ECO:0000256" key="1">
    <source>
        <dbReference type="ARBA" id="ARBA00022670"/>
    </source>
</evidence>
<feature type="chain" id="PRO_5046324181" evidence="9">
    <location>
        <begin position="28"/>
        <end position="1072"/>
    </location>
</feature>
<feature type="binding site" evidence="8">
    <location>
        <position position="658"/>
    </location>
    <ligand>
        <name>Ca(2+)</name>
        <dbReference type="ChEBI" id="CHEBI:29108"/>
    </ligand>
</feature>
<feature type="binding site" evidence="8">
    <location>
        <position position="657"/>
    </location>
    <ligand>
        <name>Ca(2+)</name>
        <dbReference type="ChEBI" id="CHEBI:29108"/>
    </ligand>
</feature>
<evidence type="ECO:0000256" key="3">
    <source>
        <dbReference type="ARBA" id="ARBA00022729"/>
    </source>
</evidence>
<dbReference type="EMBL" id="JADIKL010000003">
    <property type="protein sequence ID" value="MFK2930562.1"/>
    <property type="molecule type" value="Genomic_DNA"/>
</dbReference>
<keyword evidence="6 8" id="KW-0106">Calcium</keyword>
<dbReference type="InterPro" id="IPR036852">
    <property type="entry name" value="Peptidase_S8/S53_dom_sf"/>
</dbReference>
<feature type="active site" description="Charge relay system" evidence="8">
    <location>
        <position position="333"/>
    </location>
</feature>
<dbReference type="PANTHER" id="PTHR14218">
    <property type="entry name" value="PROTEASE S8 TRIPEPTIDYL PEPTIDASE I CLN2"/>
    <property type="match status" value="1"/>
</dbReference>
<dbReference type="InterPro" id="IPR013517">
    <property type="entry name" value="FG-GAP"/>
</dbReference>